<accession>A0A218MLB4</accession>
<name>A0A218MLB4_9VIRU</name>
<evidence type="ECO:0000313" key="2">
    <source>
        <dbReference type="EMBL" id="ASF00069.1"/>
    </source>
</evidence>
<keyword evidence="1" id="KW-0812">Transmembrane</keyword>
<reference evidence="2" key="1">
    <citation type="submission" date="2016-10" db="EMBL/GenBank/DDBJ databases">
        <authorList>
            <person name="Varghese N."/>
        </authorList>
    </citation>
    <scope>NUCLEOTIDE SEQUENCE</scope>
</reference>
<feature type="transmembrane region" description="Helical" evidence="1">
    <location>
        <begin position="27"/>
        <end position="45"/>
    </location>
</feature>
<proteinExistence type="predicted"/>
<dbReference type="EMBL" id="KY052813">
    <property type="protein sequence ID" value="ASF00069.1"/>
    <property type="molecule type" value="Genomic_DNA"/>
</dbReference>
<reference evidence="2" key="2">
    <citation type="journal article" date="2017" name="Nat. Commun.">
        <title>Single-virus genomics reveals hidden cosmopolitan and abundant viruses.</title>
        <authorList>
            <person name="Martinez-Hernandez F."/>
            <person name="Fornas O."/>
            <person name="Lluesma Gomez M."/>
            <person name="Bolduc B."/>
            <person name="de la Cruz Pena M.J."/>
            <person name="Martinez J.M."/>
            <person name="Anton J."/>
            <person name="Gasol J.M."/>
            <person name="Rosselli R."/>
            <person name="Rodriguez-Valera F."/>
            <person name="Sullivan M.B."/>
            <person name="Acinas S.G."/>
            <person name="Martinez-Garcia M."/>
        </authorList>
    </citation>
    <scope>NUCLEOTIDE SEQUENCE</scope>
</reference>
<keyword evidence="1" id="KW-0472">Membrane</keyword>
<evidence type="ECO:0000256" key="1">
    <source>
        <dbReference type="SAM" id="Phobius"/>
    </source>
</evidence>
<keyword evidence="1" id="KW-1133">Transmembrane helix</keyword>
<organism evidence="2">
    <name type="scientific">uncultured virus</name>
    <dbReference type="NCBI Taxonomy" id="340016"/>
    <lineage>
        <taxon>Viruses</taxon>
        <taxon>environmental samples</taxon>
    </lineage>
</organism>
<protein>
    <submittedName>
        <fullName evidence="2">Uncharacterized protein</fullName>
    </submittedName>
</protein>
<sequence length="73" mass="8640">MSDDDVKEQALKQAQEAYIIFHKFLKYFGYTMLFLIFLLYCNDFFNDPTASRHLPEEIADQYDPKGLNIRKGI</sequence>